<evidence type="ECO:0000313" key="6">
    <source>
        <dbReference type="EMBL" id="EFD01441.1"/>
    </source>
</evidence>
<dbReference type="Gene3D" id="2.60.120.10">
    <property type="entry name" value="Jelly Rolls"/>
    <property type="match status" value="1"/>
</dbReference>
<dbReference type="PROSITE" id="PS50042">
    <property type="entry name" value="CNMP_BINDING_3"/>
    <property type="match status" value="1"/>
</dbReference>
<dbReference type="PROSITE" id="PS51063">
    <property type="entry name" value="HTH_CRP_2"/>
    <property type="match status" value="1"/>
</dbReference>
<dbReference type="SUPFAM" id="SSF51206">
    <property type="entry name" value="cAMP-binding domain-like"/>
    <property type="match status" value="1"/>
</dbReference>
<keyword evidence="3" id="KW-0804">Transcription</keyword>
<dbReference type="InterPro" id="IPR036390">
    <property type="entry name" value="WH_DNA-bd_sf"/>
</dbReference>
<organism evidence="6 7">
    <name type="scientific">Hungatella hathewayi DSM 13479</name>
    <dbReference type="NCBI Taxonomy" id="566550"/>
    <lineage>
        <taxon>Bacteria</taxon>
        <taxon>Bacillati</taxon>
        <taxon>Bacillota</taxon>
        <taxon>Clostridia</taxon>
        <taxon>Lachnospirales</taxon>
        <taxon>Lachnospiraceae</taxon>
        <taxon>Hungatella</taxon>
    </lineage>
</organism>
<dbReference type="AlphaFoldDB" id="D3A9Q3"/>
<dbReference type="EMBL" id="ACIO01000021">
    <property type="protein sequence ID" value="EFD01441.1"/>
    <property type="molecule type" value="Genomic_DNA"/>
</dbReference>
<name>D3A9Q3_9FIRM</name>
<protein>
    <submittedName>
        <fullName evidence="6">Cyclic nucleotide-binding domain protein</fullName>
    </submittedName>
</protein>
<gene>
    <name evidence="6" type="ORF">CLOSTHATH_00324</name>
</gene>
<evidence type="ECO:0000256" key="1">
    <source>
        <dbReference type="ARBA" id="ARBA00023015"/>
    </source>
</evidence>
<dbReference type="InterPro" id="IPR018490">
    <property type="entry name" value="cNMP-bd_dom_sf"/>
</dbReference>
<dbReference type="Pfam" id="PF00027">
    <property type="entry name" value="cNMP_binding"/>
    <property type="match status" value="1"/>
</dbReference>
<comment type="caution">
    <text evidence="6">The sequence shown here is derived from an EMBL/GenBank/DDBJ whole genome shotgun (WGS) entry which is preliminary data.</text>
</comment>
<dbReference type="InterPro" id="IPR014710">
    <property type="entry name" value="RmlC-like_jellyroll"/>
</dbReference>
<dbReference type="InterPro" id="IPR000595">
    <property type="entry name" value="cNMP-bd_dom"/>
</dbReference>
<proteinExistence type="predicted"/>
<keyword evidence="1" id="KW-0805">Transcription regulation</keyword>
<evidence type="ECO:0000256" key="2">
    <source>
        <dbReference type="ARBA" id="ARBA00023125"/>
    </source>
</evidence>
<evidence type="ECO:0000256" key="3">
    <source>
        <dbReference type="ARBA" id="ARBA00023163"/>
    </source>
</evidence>
<dbReference type="SUPFAM" id="SSF46785">
    <property type="entry name" value="Winged helix' DNA-binding domain"/>
    <property type="match status" value="1"/>
</dbReference>
<dbReference type="Gene3D" id="1.10.10.10">
    <property type="entry name" value="Winged helix-like DNA-binding domain superfamily/Winged helix DNA-binding domain"/>
    <property type="match status" value="1"/>
</dbReference>
<dbReference type="SMART" id="SM00419">
    <property type="entry name" value="HTH_CRP"/>
    <property type="match status" value="1"/>
</dbReference>
<evidence type="ECO:0000313" key="7">
    <source>
        <dbReference type="Proteomes" id="UP000004968"/>
    </source>
</evidence>
<dbReference type="InterPro" id="IPR036388">
    <property type="entry name" value="WH-like_DNA-bd_sf"/>
</dbReference>
<dbReference type="CDD" id="cd00038">
    <property type="entry name" value="CAP_ED"/>
    <property type="match status" value="1"/>
</dbReference>
<dbReference type="HOGENOM" id="CLU_094500_0_0_9"/>
<feature type="domain" description="HTH crp-type" evidence="5">
    <location>
        <begin position="162"/>
        <end position="231"/>
    </location>
</feature>
<evidence type="ECO:0000259" key="5">
    <source>
        <dbReference type="PROSITE" id="PS51063"/>
    </source>
</evidence>
<dbReference type="GO" id="GO:0003677">
    <property type="term" value="F:DNA binding"/>
    <property type="evidence" value="ECO:0007669"/>
    <property type="project" value="UniProtKB-KW"/>
</dbReference>
<feature type="domain" description="Cyclic nucleotide-binding" evidence="4">
    <location>
        <begin position="27"/>
        <end position="131"/>
    </location>
</feature>
<dbReference type="Pfam" id="PF13545">
    <property type="entry name" value="HTH_Crp_2"/>
    <property type="match status" value="1"/>
</dbReference>
<reference evidence="6 7" key="1">
    <citation type="submission" date="2010-01" db="EMBL/GenBank/DDBJ databases">
        <authorList>
            <person name="Weinstock G."/>
            <person name="Sodergren E."/>
            <person name="Clifton S."/>
            <person name="Fulton L."/>
            <person name="Fulton B."/>
            <person name="Courtney L."/>
            <person name="Fronick C."/>
            <person name="Harrison M."/>
            <person name="Strong C."/>
            <person name="Farmer C."/>
            <person name="Delahaunty K."/>
            <person name="Markovic C."/>
            <person name="Hall O."/>
            <person name="Minx P."/>
            <person name="Tomlinson C."/>
            <person name="Mitreva M."/>
            <person name="Nelson J."/>
            <person name="Hou S."/>
            <person name="Wollam A."/>
            <person name="Pepin K.H."/>
            <person name="Johnson M."/>
            <person name="Bhonagiri V."/>
            <person name="Nash W.E."/>
            <person name="Warren W."/>
            <person name="Chinwalla A."/>
            <person name="Mardis E.R."/>
            <person name="Wilson R.K."/>
        </authorList>
    </citation>
    <scope>NUCLEOTIDE SEQUENCE [LARGE SCALE GENOMIC DNA]</scope>
    <source>
        <strain evidence="6 7">DSM 13479</strain>
    </source>
</reference>
<dbReference type="Proteomes" id="UP000004968">
    <property type="component" value="Unassembled WGS sequence"/>
</dbReference>
<evidence type="ECO:0000259" key="4">
    <source>
        <dbReference type="PROSITE" id="PS50042"/>
    </source>
</evidence>
<sequence length="248" mass="29144">MNTEERGETMNDVVALINELRSEERDYLNNYLANAPKWLLEAFQIVRLKKGTTFIHENAHVDTVYILVEGIVKATDYRIQEVAYDYTRFYPIEVFGAMEFLMGYDLYKTTLMTETDCRFLCVSKDQFSRWMLTDIHAVLEQVKAMSVYLVEQVRKERLFLFLQGIDRLFLLFMQIYRDSARRGVCRIHLTRKDLSNSTGLCVKTVNRCISQMEDEGYISREGRGIIISEEQYQRIKSAMADKIDENDI</sequence>
<dbReference type="InterPro" id="IPR012318">
    <property type="entry name" value="HTH_CRP"/>
</dbReference>
<dbReference type="GO" id="GO:0006355">
    <property type="term" value="P:regulation of DNA-templated transcription"/>
    <property type="evidence" value="ECO:0007669"/>
    <property type="project" value="InterPro"/>
</dbReference>
<keyword evidence="2" id="KW-0238">DNA-binding</keyword>
<accession>D3A9Q3</accession>